<evidence type="ECO:0000313" key="2">
    <source>
        <dbReference type="EMBL" id="KAH9360498.1"/>
    </source>
</evidence>
<feature type="region of interest" description="Disordered" evidence="1">
    <location>
        <begin position="190"/>
        <end position="224"/>
    </location>
</feature>
<dbReference type="VEuPathDB" id="VectorBase:HLOH_040597"/>
<gene>
    <name evidence="2" type="ORF">HPB48_008297</name>
</gene>
<sequence length="224" mass="25202">MRMERGTTIDLYMAIDMLQGAWMDVSASTIANCFRHASFGRIDLGDRGLRLRSHTNLDKRGRVAYSSLGDNFLTREEVEAANRQRAAVQNELGAMPATQRKFQATEPYPVPAIVTGEGGKFRLAQMQIVLWSLMHMEQHVSLIAVETALHEAMLRYNAGCYRATREISASVGLITPGHLALQRAAEKDALRMNKASKRKQEKMEKQQRRKTVRQDPSSYDAGSF</sequence>
<evidence type="ECO:0000313" key="3">
    <source>
        <dbReference type="Proteomes" id="UP000821853"/>
    </source>
</evidence>
<proteinExistence type="predicted"/>
<organism evidence="2 3">
    <name type="scientific">Haemaphysalis longicornis</name>
    <name type="common">Bush tick</name>
    <dbReference type="NCBI Taxonomy" id="44386"/>
    <lineage>
        <taxon>Eukaryota</taxon>
        <taxon>Metazoa</taxon>
        <taxon>Ecdysozoa</taxon>
        <taxon>Arthropoda</taxon>
        <taxon>Chelicerata</taxon>
        <taxon>Arachnida</taxon>
        <taxon>Acari</taxon>
        <taxon>Parasitiformes</taxon>
        <taxon>Ixodida</taxon>
        <taxon>Ixodoidea</taxon>
        <taxon>Ixodidae</taxon>
        <taxon>Haemaphysalinae</taxon>
        <taxon>Haemaphysalis</taxon>
    </lineage>
</organism>
<dbReference type="EMBL" id="JABSTR010000001">
    <property type="protein sequence ID" value="KAH9360498.1"/>
    <property type="molecule type" value="Genomic_DNA"/>
</dbReference>
<dbReference type="Proteomes" id="UP000821853">
    <property type="component" value="Chromosome 1"/>
</dbReference>
<protein>
    <submittedName>
        <fullName evidence="2">Uncharacterized protein</fullName>
    </submittedName>
</protein>
<accession>A0A9J6FBU0</accession>
<keyword evidence="3" id="KW-1185">Reference proteome</keyword>
<evidence type="ECO:0000256" key="1">
    <source>
        <dbReference type="SAM" id="MobiDB-lite"/>
    </source>
</evidence>
<reference evidence="2 3" key="1">
    <citation type="journal article" date="2020" name="Cell">
        <title>Large-Scale Comparative Analyses of Tick Genomes Elucidate Their Genetic Diversity and Vector Capacities.</title>
        <authorList>
            <consortium name="Tick Genome and Microbiome Consortium (TIGMIC)"/>
            <person name="Jia N."/>
            <person name="Wang J."/>
            <person name="Shi W."/>
            <person name="Du L."/>
            <person name="Sun Y."/>
            <person name="Zhan W."/>
            <person name="Jiang J.F."/>
            <person name="Wang Q."/>
            <person name="Zhang B."/>
            <person name="Ji P."/>
            <person name="Bell-Sakyi L."/>
            <person name="Cui X.M."/>
            <person name="Yuan T.T."/>
            <person name="Jiang B.G."/>
            <person name="Yang W.F."/>
            <person name="Lam T.T."/>
            <person name="Chang Q.C."/>
            <person name="Ding S.J."/>
            <person name="Wang X.J."/>
            <person name="Zhu J.G."/>
            <person name="Ruan X.D."/>
            <person name="Zhao L."/>
            <person name="Wei J.T."/>
            <person name="Ye R.Z."/>
            <person name="Que T.C."/>
            <person name="Du C.H."/>
            <person name="Zhou Y.H."/>
            <person name="Cheng J.X."/>
            <person name="Dai P.F."/>
            <person name="Guo W.B."/>
            <person name="Han X.H."/>
            <person name="Huang E.J."/>
            <person name="Li L.F."/>
            <person name="Wei W."/>
            <person name="Gao Y.C."/>
            <person name="Liu J.Z."/>
            <person name="Shao H.Z."/>
            <person name="Wang X."/>
            <person name="Wang C.C."/>
            <person name="Yang T.C."/>
            <person name="Huo Q.B."/>
            <person name="Li W."/>
            <person name="Chen H.Y."/>
            <person name="Chen S.E."/>
            <person name="Zhou L.G."/>
            <person name="Ni X.B."/>
            <person name="Tian J.H."/>
            <person name="Sheng Y."/>
            <person name="Liu T."/>
            <person name="Pan Y.S."/>
            <person name="Xia L.Y."/>
            <person name="Li J."/>
            <person name="Zhao F."/>
            <person name="Cao W.C."/>
        </authorList>
    </citation>
    <scope>NUCLEOTIDE SEQUENCE [LARGE SCALE GENOMIC DNA]</scope>
    <source>
        <strain evidence="2">HaeL-2018</strain>
    </source>
</reference>
<dbReference type="AlphaFoldDB" id="A0A9J6FBU0"/>
<comment type="caution">
    <text evidence="2">The sequence shown here is derived from an EMBL/GenBank/DDBJ whole genome shotgun (WGS) entry which is preliminary data.</text>
</comment>
<name>A0A9J6FBU0_HAELO</name>